<keyword evidence="2" id="KW-1185">Reference proteome</keyword>
<dbReference type="AlphaFoldDB" id="A0A4R5QA20"/>
<evidence type="ECO:0000313" key="1">
    <source>
        <dbReference type="EMBL" id="TDH59882.1"/>
    </source>
</evidence>
<name>A0A4R5QA20_9PROT</name>
<proteinExistence type="predicted"/>
<dbReference type="EMBL" id="SMSJ01000050">
    <property type="protein sequence ID" value="TDH59882.1"/>
    <property type="molecule type" value="Genomic_DNA"/>
</dbReference>
<dbReference type="OrthoDB" id="7279826at2"/>
<evidence type="ECO:0000313" key="2">
    <source>
        <dbReference type="Proteomes" id="UP000295096"/>
    </source>
</evidence>
<comment type="caution">
    <text evidence="1">The sequence shown here is derived from an EMBL/GenBank/DDBJ whole genome shotgun (WGS) entry which is preliminary data.</text>
</comment>
<accession>A0A4R5QA20</accession>
<dbReference type="RefSeq" id="WP_133291291.1">
    <property type="nucleotide sequence ID" value="NZ_SMSJ01000050.1"/>
</dbReference>
<sequence length="336" mass="34937">MATDINLLIRGQSNALLFTAFGAAASLEQQLEARVPGTDIHLLAEYDTDTSTMYSATGFLDWPRDGEQQGLLTFIGNQSADIRDNPTITLWMHNEYDGNTPDVTTDRWVAAVQADAALVRDALGQGAATTPYEFTYVDYPFTASGSPEAIQAGMARLSADPGFNARFDPGALQGLAMDGPGYPPNGHIGYWDSYAVAGRLADIMAGTVATLAGGAGVAGPGDSGPGNTGGGDPAGGGRVWDFNAVADSPKYAPVTLDWQAGDRIDLSDVALVGAERPAALHWAGIDPDGPVKAWGIWEWGDGSGTLRVDVDGDSSADMSITLRGAPLLAAGDFILG</sequence>
<dbReference type="Proteomes" id="UP000295096">
    <property type="component" value="Unassembled WGS sequence"/>
</dbReference>
<protein>
    <submittedName>
        <fullName evidence="1">Uncharacterized protein</fullName>
    </submittedName>
</protein>
<reference evidence="1 2" key="1">
    <citation type="journal article" date="2016" name="J. Microbiol.">
        <title>Dankookia rubra gen. nov., sp. nov., an alphaproteobacterium isolated from sediment of a shallow stream.</title>
        <authorList>
            <person name="Kim W.H."/>
            <person name="Kim D.H."/>
            <person name="Kang K."/>
            <person name="Ahn T.Y."/>
        </authorList>
    </citation>
    <scope>NUCLEOTIDE SEQUENCE [LARGE SCALE GENOMIC DNA]</scope>
    <source>
        <strain evidence="1 2">JCM30602</strain>
    </source>
</reference>
<organism evidence="1 2">
    <name type="scientific">Dankookia rubra</name>
    <dbReference type="NCBI Taxonomy" id="1442381"/>
    <lineage>
        <taxon>Bacteria</taxon>
        <taxon>Pseudomonadati</taxon>
        <taxon>Pseudomonadota</taxon>
        <taxon>Alphaproteobacteria</taxon>
        <taxon>Acetobacterales</taxon>
        <taxon>Roseomonadaceae</taxon>
        <taxon>Dankookia</taxon>
    </lineage>
</organism>
<gene>
    <name evidence="1" type="ORF">E2C06_24880</name>
</gene>